<dbReference type="PROSITE" id="PS01040">
    <property type="entry name" value="SBP_BACTERIAL_5"/>
    <property type="match status" value="1"/>
</dbReference>
<dbReference type="PIRSF" id="PIRSF002741">
    <property type="entry name" value="MppA"/>
    <property type="match status" value="1"/>
</dbReference>
<protein>
    <submittedName>
        <fullName evidence="8">ABC transporter substrate-binding protein</fullName>
    </submittedName>
</protein>
<dbReference type="Gene3D" id="3.10.105.10">
    <property type="entry name" value="Dipeptide-binding Protein, Domain 3"/>
    <property type="match status" value="1"/>
</dbReference>
<organism evidence="8 9">
    <name type="scientific">Lentibacillus populi</name>
    <dbReference type="NCBI Taxonomy" id="1827502"/>
    <lineage>
        <taxon>Bacteria</taxon>
        <taxon>Bacillati</taxon>
        <taxon>Bacillota</taxon>
        <taxon>Bacilli</taxon>
        <taxon>Bacillales</taxon>
        <taxon>Bacillaceae</taxon>
        <taxon>Lentibacillus</taxon>
    </lineage>
</organism>
<keyword evidence="9" id="KW-1185">Reference proteome</keyword>
<dbReference type="Gene3D" id="3.40.190.10">
    <property type="entry name" value="Periplasmic binding protein-like II"/>
    <property type="match status" value="1"/>
</dbReference>
<dbReference type="InterPro" id="IPR030678">
    <property type="entry name" value="Peptide/Ni-bd"/>
</dbReference>
<evidence type="ECO:0000313" key="9">
    <source>
        <dbReference type="Proteomes" id="UP000621492"/>
    </source>
</evidence>
<evidence type="ECO:0000256" key="4">
    <source>
        <dbReference type="ARBA" id="ARBA00022729"/>
    </source>
</evidence>
<dbReference type="SUPFAM" id="SSF53850">
    <property type="entry name" value="Periplasmic binding protein-like II"/>
    <property type="match status" value="1"/>
</dbReference>
<evidence type="ECO:0000256" key="5">
    <source>
        <dbReference type="SAM" id="MobiDB-lite"/>
    </source>
</evidence>
<accession>A0A9W5TX84</accession>
<dbReference type="GO" id="GO:1904680">
    <property type="term" value="F:peptide transmembrane transporter activity"/>
    <property type="evidence" value="ECO:0007669"/>
    <property type="project" value="TreeGrafter"/>
</dbReference>
<gene>
    <name evidence="8" type="primary">oppA</name>
    <name evidence="8" type="ORF">GCM10011409_14190</name>
</gene>
<comment type="caution">
    <text evidence="8">The sequence shown here is derived from an EMBL/GenBank/DDBJ whole genome shotgun (WGS) entry which is preliminary data.</text>
</comment>
<dbReference type="CDD" id="cd08510">
    <property type="entry name" value="PBP2_Lactococcal_OppA_like"/>
    <property type="match status" value="1"/>
</dbReference>
<evidence type="ECO:0000313" key="8">
    <source>
        <dbReference type="EMBL" id="GGB37868.1"/>
    </source>
</evidence>
<dbReference type="Proteomes" id="UP000621492">
    <property type="component" value="Unassembled WGS sequence"/>
</dbReference>
<comment type="subcellular location">
    <subcellularLocation>
        <location evidence="1">Cell membrane</location>
        <topology evidence="1">Lipid-anchor</topology>
    </subcellularLocation>
</comment>
<feature type="signal peptide" evidence="6">
    <location>
        <begin position="1"/>
        <end position="20"/>
    </location>
</feature>
<dbReference type="InterPro" id="IPR023765">
    <property type="entry name" value="SBP_5_CS"/>
</dbReference>
<dbReference type="GO" id="GO:0043190">
    <property type="term" value="C:ATP-binding cassette (ABC) transporter complex"/>
    <property type="evidence" value="ECO:0007669"/>
    <property type="project" value="InterPro"/>
</dbReference>
<dbReference type="RefSeq" id="WP_188724852.1">
    <property type="nucleotide sequence ID" value="NZ_BMJD01000008.1"/>
</dbReference>
<feature type="compositionally biased region" description="Basic and acidic residues" evidence="5">
    <location>
        <begin position="30"/>
        <end position="51"/>
    </location>
</feature>
<reference evidence="8" key="1">
    <citation type="journal article" date="2014" name="Int. J. Syst. Evol. Microbiol.">
        <title>Complete genome sequence of Corynebacterium casei LMG S-19264T (=DSM 44701T), isolated from a smear-ripened cheese.</title>
        <authorList>
            <consortium name="US DOE Joint Genome Institute (JGI-PGF)"/>
            <person name="Walter F."/>
            <person name="Albersmeier A."/>
            <person name="Kalinowski J."/>
            <person name="Ruckert C."/>
        </authorList>
    </citation>
    <scope>NUCLEOTIDE SEQUENCE</scope>
    <source>
        <strain evidence="8">CGMCC 1.15454</strain>
    </source>
</reference>
<keyword evidence="4 6" id="KW-0732">Signal</keyword>
<dbReference type="InterPro" id="IPR050034">
    <property type="entry name" value="Opp4A"/>
</dbReference>
<dbReference type="GO" id="GO:0042597">
    <property type="term" value="C:periplasmic space"/>
    <property type="evidence" value="ECO:0007669"/>
    <property type="project" value="UniProtKB-ARBA"/>
</dbReference>
<dbReference type="PANTHER" id="PTHR30290">
    <property type="entry name" value="PERIPLASMIC BINDING COMPONENT OF ABC TRANSPORTER"/>
    <property type="match status" value="1"/>
</dbReference>
<dbReference type="InterPro" id="IPR039424">
    <property type="entry name" value="SBP_5"/>
</dbReference>
<comment type="similarity">
    <text evidence="2">Belongs to the bacterial solute-binding protein 5 family.</text>
</comment>
<evidence type="ECO:0000256" key="1">
    <source>
        <dbReference type="ARBA" id="ARBA00004193"/>
    </source>
</evidence>
<dbReference type="PROSITE" id="PS51257">
    <property type="entry name" value="PROKAR_LIPOPROTEIN"/>
    <property type="match status" value="1"/>
</dbReference>
<proteinExistence type="inferred from homology"/>
<feature type="domain" description="Solute-binding protein family 5" evidence="7">
    <location>
        <begin position="98"/>
        <end position="490"/>
    </location>
</feature>
<sequence>MKKKYWLLLTLVFAMSMVLAACADSTSDSGGEKDSGSDSDDKSEAKADEPQKGGTVTYAFTQPFQGLLDRGLYEGEDDDLILNFMTEALVDTNDELLPEPGMADYEVDEDANTVTFTIKDGIKWHDGEPLVAEDMAYAYEVIAHPDYEGSRYSNVAMIEGAEEYHQGKADSISGIEVKDEKTLVLQLTDVAPNTIDNLWSYPMPKHYYEGIAVKDLPESDQVRKNPIGTGPFKVKNIVPGEMVELEKFKDYWQGEPYLDGVVYKVIDASLAAGALEKGEVDIMKIPSSQYKEIKGIDNIELHEEAALSYNYIGFKFGHWDKKEKKNVMDNPKFQNKKLRQAMSYAIDRQGMLDSFSNGLGELIEAPMPPVSWAKVDDSELTTYDYDPEKAKQLLDEAGYKDVNGDGWREDPDGNEFTVNFDSMSGSDISEPRAQYVLQNWQDVGINAKLNGGLKEFNLFYDTVEADDPSVDTFMGAWGLASDPDPTGLWTETDLWNYPRWVNEESDKLIKEGISDKGFDRDYRVEVYGEWQKLVNEELPMIFLYSPVDVYAANKRLQNVHTNSFTSQVDTHLWWVTDAGK</sequence>
<name>A0A9W5TX84_9BACI</name>
<dbReference type="AlphaFoldDB" id="A0A9W5TX84"/>
<dbReference type="GO" id="GO:0015833">
    <property type="term" value="P:peptide transport"/>
    <property type="evidence" value="ECO:0007669"/>
    <property type="project" value="TreeGrafter"/>
</dbReference>
<feature type="chain" id="PRO_5040970099" evidence="6">
    <location>
        <begin position="21"/>
        <end position="580"/>
    </location>
</feature>
<evidence type="ECO:0000259" key="7">
    <source>
        <dbReference type="Pfam" id="PF00496"/>
    </source>
</evidence>
<dbReference type="NCBIfam" id="NF045467">
    <property type="entry name" value="Opp4A"/>
    <property type="match status" value="1"/>
</dbReference>
<dbReference type="Gene3D" id="3.90.76.10">
    <property type="entry name" value="Dipeptide-binding Protein, Domain 1"/>
    <property type="match status" value="1"/>
</dbReference>
<dbReference type="InterPro" id="IPR000914">
    <property type="entry name" value="SBP_5_dom"/>
</dbReference>
<keyword evidence="3" id="KW-0813">Transport</keyword>
<evidence type="ECO:0000256" key="3">
    <source>
        <dbReference type="ARBA" id="ARBA00022448"/>
    </source>
</evidence>
<reference evidence="8" key="2">
    <citation type="submission" date="2020-09" db="EMBL/GenBank/DDBJ databases">
        <authorList>
            <person name="Sun Q."/>
            <person name="Zhou Y."/>
        </authorList>
    </citation>
    <scope>NUCLEOTIDE SEQUENCE</scope>
    <source>
        <strain evidence="8">CGMCC 1.15454</strain>
    </source>
</reference>
<dbReference type="EMBL" id="BMJD01000008">
    <property type="protein sequence ID" value="GGB37868.1"/>
    <property type="molecule type" value="Genomic_DNA"/>
</dbReference>
<dbReference type="Pfam" id="PF00496">
    <property type="entry name" value="SBP_bac_5"/>
    <property type="match status" value="1"/>
</dbReference>
<dbReference type="PANTHER" id="PTHR30290:SF9">
    <property type="entry name" value="OLIGOPEPTIDE-BINDING PROTEIN APPA"/>
    <property type="match status" value="1"/>
</dbReference>
<feature type="region of interest" description="Disordered" evidence="5">
    <location>
        <begin position="25"/>
        <end position="54"/>
    </location>
</feature>
<evidence type="ECO:0000256" key="6">
    <source>
        <dbReference type="SAM" id="SignalP"/>
    </source>
</evidence>
<evidence type="ECO:0000256" key="2">
    <source>
        <dbReference type="ARBA" id="ARBA00005695"/>
    </source>
</evidence>